<keyword evidence="3" id="KW-1185">Reference proteome</keyword>
<evidence type="ECO:0000313" key="2">
    <source>
        <dbReference type="EMBL" id="KAK9081885.1"/>
    </source>
</evidence>
<feature type="compositionally biased region" description="Basic and acidic residues" evidence="1">
    <location>
        <begin position="187"/>
        <end position="206"/>
    </location>
</feature>
<comment type="caution">
    <text evidence="2">The sequence shown here is derived from an EMBL/GenBank/DDBJ whole genome shotgun (WGS) entry which is preliminary data.</text>
</comment>
<reference evidence="2 3" key="1">
    <citation type="submission" date="2024-01" db="EMBL/GenBank/DDBJ databases">
        <title>Genome assemblies of Stephania.</title>
        <authorList>
            <person name="Yang L."/>
        </authorList>
    </citation>
    <scope>NUCLEOTIDE SEQUENCE [LARGE SCALE GENOMIC DNA]</scope>
    <source>
        <strain evidence="2">YNDBR</strain>
        <tissue evidence="2">Leaf</tissue>
    </source>
</reference>
<proteinExistence type="predicted"/>
<accession>A0AAP0HGH1</accession>
<feature type="region of interest" description="Disordered" evidence="1">
    <location>
        <begin position="186"/>
        <end position="221"/>
    </location>
</feature>
<organism evidence="2 3">
    <name type="scientific">Stephania yunnanensis</name>
    <dbReference type="NCBI Taxonomy" id="152371"/>
    <lineage>
        <taxon>Eukaryota</taxon>
        <taxon>Viridiplantae</taxon>
        <taxon>Streptophyta</taxon>
        <taxon>Embryophyta</taxon>
        <taxon>Tracheophyta</taxon>
        <taxon>Spermatophyta</taxon>
        <taxon>Magnoliopsida</taxon>
        <taxon>Ranunculales</taxon>
        <taxon>Menispermaceae</taxon>
        <taxon>Menispermoideae</taxon>
        <taxon>Cissampelideae</taxon>
        <taxon>Stephania</taxon>
    </lineage>
</organism>
<dbReference type="AlphaFoldDB" id="A0AAP0HGH1"/>
<gene>
    <name evidence="2" type="ORF">Syun_030722</name>
</gene>
<evidence type="ECO:0000256" key="1">
    <source>
        <dbReference type="SAM" id="MobiDB-lite"/>
    </source>
</evidence>
<evidence type="ECO:0000313" key="3">
    <source>
        <dbReference type="Proteomes" id="UP001420932"/>
    </source>
</evidence>
<name>A0AAP0HGH1_9MAGN</name>
<dbReference type="EMBL" id="JBBNAF010000043">
    <property type="protein sequence ID" value="KAK9081885.1"/>
    <property type="molecule type" value="Genomic_DNA"/>
</dbReference>
<sequence>MKSRTEFEEQKRLAWDLQNRIEDVMFQNVVDGHKLEALYPDVYRNVHEYGMGIDIAKAQFEDRTYAFRLLASSSSPNHPCRTRGTRGFKVQDGVGIAGFIEAEDVLSELPFSTLSMRYRNPDNGDDDRWCSEATATGVGRPQTTTASRRQWRRWRRDWWEEAVHATVASWRQWRRRMQAGERCVAPRRCEAASEQKRKETASEQRRRLATVSEQRRRLAIE</sequence>
<dbReference type="Proteomes" id="UP001420932">
    <property type="component" value="Unassembled WGS sequence"/>
</dbReference>
<protein>
    <submittedName>
        <fullName evidence="2">Uncharacterized protein</fullName>
    </submittedName>
</protein>